<keyword evidence="2 7" id="KW-0813">Transport</keyword>
<feature type="transmembrane region" description="Helical" evidence="7">
    <location>
        <begin position="143"/>
        <end position="165"/>
    </location>
</feature>
<dbReference type="InterPro" id="IPR000515">
    <property type="entry name" value="MetI-like"/>
</dbReference>
<evidence type="ECO:0000313" key="10">
    <source>
        <dbReference type="EMBL" id="GAA3888889.1"/>
    </source>
</evidence>
<accession>A0ABP7KVC0</accession>
<dbReference type="PANTHER" id="PTHR30193:SF37">
    <property type="entry name" value="INNER MEMBRANE ABC TRANSPORTER PERMEASE PROTEIN YCJO"/>
    <property type="match status" value="1"/>
</dbReference>
<dbReference type="InterPro" id="IPR035906">
    <property type="entry name" value="MetI-like_sf"/>
</dbReference>
<dbReference type="CDD" id="cd06261">
    <property type="entry name" value="TM_PBP2"/>
    <property type="match status" value="1"/>
</dbReference>
<proteinExistence type="inferred from homology"/>
<keyword evidence="5 7" id="KW-1133">Transmembrane helix</keyword>
<evidence type="ECO:0000256" key="7">
    <source>
        <dbReference type="RuleBase" id="RU363032"/>
    </source>
</evidence>
<feature type="transmembrane region" description="Helical" evidence="7">
    <location>
        <begin position="302"/>
        <end position="322"/>
    </location>
</feature>
<dbReference type="PROSITE" id="PS50928">
    <property type="entry name" value="ABC_TM1"/>
    <property type="match status" value="1"/>
</dbReference>
<dbReference type="PANTHER" id="PTHR30193">
    <property type="entry name" value="ABC TRANSPORTER PERMEASE PROTEIN"/>
    <property type="match status" value="1"/>
</dbReference>
<dbReference type="SUPFAM" id="SSF161098">
    <property type="entry name" value="MetI-like"/>
    <property type="match status" value="1"/>
</dbReference>
<evidence type="ECO:0000256" key="5">
    <source>
        <dbReference type="ARBA" id="ARBA00022989"/>
    </source>
</evidence>
<name>A0ABP7KVC0_9MICO</name>
<evidence type="ECO:0000256" key="2">
    <source>
        <dbReference type="ARBA" id="ARBA00022448"/>
    </source>
</evidence>
<evidence type="ECO:0000256" key="4">
    <source>
        <dbReference type="ARBA" id="ARBA00022692"/>
    </source>
</evidence>
<feature type="region of interest" description="Disordered" evidence="8">
    <location>
        <begin position="1"/>
        <end position="38"/>
    </location>
</feature>
<keyword evidence="3" id="KW-1003">Cell membrane</keyword>
<dbReference type="Gene3D" id="1.10.3720.10">
    <property type="entry name" value="MetI-like"/>
    <property type="match status" value="1"/>
</dbReference>
<protein>
    <submittedName>
        <fullName evidence="10">Sugar ABC transporter permease</fullName>
    </submittedName>
</protein>
<reference evidence="11" key="1">
    <citation type="journal article" date="2019" name="Int. J. Syst. Evol. Microbiol.">
        <title>The Global Catalogue of Microorganisms (GCM) 10K type strain sequencing project: providing services to taxonomists for standard genome sequencing and annotation.</title>
        <authorList>
            <consortium name="The Broad Institute Genomics Platform"/>
            <consortium name="The Broad Institute Genome Sequencing Center for Infectious Disease"/>
            <person name="Wu L."/>
            <person name="Ma J."/>
        </authorList>
    </citation>
    <scope>NUCLEOTIDE SEQUENCE [LARGE SCALE GENOMIC DNA]</scope>
    <source>
        <strain evidence="11">JCM 17021</strain>
    </source>
</reference>
<dbReference type="Proteomes" id="UP001501803">
    <property type="component" value="Unassembled WGS sequence"/>
</dbReference>
<dbReference type="EMBL" id="BAABCN010000012">
    <property type="protein sequence ID" value="GAA3888889.1"/>
    <property type="molecule type" value="Genomic_DNA"/>
</dbReference>
<evidence type="ECO:0000256" key="3">
    <source>
        <dbReference type="ARBA" id="ARBA00022475"/>
    </source>
</evidence>
<evidence type="ECO:0000259" key="9">
    <source>
        <dbReference type="PROSITE" id="PS50928"/>
    </source>
</evidence>
<keyword evidence="4 7" id="KW-0812">Transmembrane</keyword>
<keyword evidence="11" id="KW-1185">Reference proteome</keyword>
<feature type="domain" description="ABC transmembrane type-1" evidence="9">
    <location>
        <begin position="105"/>
        <end position="318"/>
    </location>
</feature>
<dbReference type="InterPro" id="IPR051393">
    <property type="entry name" value="ABC_transporter_permease"/>
</dbReference>
<feature type="transmembrane region" description="Helical" evidence="7">
    <location>
        <begin position="44"/>
        <end position="70"/>
    </location>
</feature>
<feature type="transmembrane region" description="Helical" evidence="7">
    <location>
        <begin position="109"/>
        <end position="131"/>
    </location>
</feature>
<organism evidence="10 11">
    <name type="scientific">Leifsonia kafniensis</name>
    <dbReference type="NCBI Taxonomy" id="475957"/>
    <lineage>
        <taxon>Bacteria</taxon>
        <taxon>Bacillati</taxon>
        <taxon>Actinomycetota</taxon>
        <taxon>Actinomycetes</taxon>
        <taxon>Micrococcales</taxon>
        <taxon>Microbacteriaceae</taxon>
        <taxon>Leifsonia</taxon>
    </lineage>
</organism>
<comment type="caution">
    <text evidence="10">The sequence shown here is derived from an EMBL/GenBank/DDBJ whole genome shotgun (WGS) entry which is preliminary data.</text>
</comment>
<evidence type="ECO:0000313" key="11">
    <source>
        <dbReference type="Proteomes" id="UP001501803"/>
    </source>
</evidence>
<keyword evidence="6 7" id="KW-0472">Membrane</keyword>
<dbReference type="RefSeq" id="WP_345068765.1">
    <property type="nucleotide sequence ID" value="NZ_BAABCN010000012.1"/>
</dbReference>
<comment type="subcellular location">
    <subcellularLocation>
        <location evidence="1 7">Cell membrane</location>
        <topology evidence="1 7">Multi-pass membrane protein</topology>
    </subcellularLocation>
</comment>
<feature type="transmembrane region" description="Helical" evidence="7">
    <location>
        <begin position="191"/>
        <end position="217"/>
    </location>
</feature>
<dbReference type="Pfam" id="PF00528">
    <property type="entry name" value="BPD_transp_1"/>
    <property type="match status" value="1"/>
</dbReference>
<comment type="similarity">
    <text evidence="7">Belongs to the binding-protein-dependent transport system permease family.</text>
</comment>
<gene>
    <name evidence="10" type="ORF">GCM10022381_33400</name>
</gene>
<evidence type="ECO:0000256" key="1">
    <source>
        <dbReference type="ARBA" id="ARBA00004651"/>
    </source>
</evidence>
<evidence type="ECO:0000256" key="6">
    <source>
        <dbReference type="ARBA" id="ARBA00023136"/>
    </source>
</evidence>
<sequence>MTTLKAAGEGAKLLPGGTSIRGTASPQPSGPRDKRARMKGQGGWSALFLSPALILIGVFTLIPMIMTIVISFHQWSMFTPITEMTWVGFDNYAILFDDSNRLQAMGNTAVYVVLSILITIPLGLLIAMLLYFPKIKGKGLVRVILFTTYVIPTIAIVIIWSNIYAPGYGPLSTMLQAIGITPPGWLSDPSWALISLVIFNVWQMLGYYVILLVAGLTQIPEDLYEAARIDGAGLIRQTWSITIPMLSKTLVFVLLMTFINSIQVFDPIYLLTQGGPAGSTNMISYEIQRSAFSYGLAGESSALAVTLFMAILVIGAVLGILMKGRKK</sequence>
<evidence type="ECO:0000256" key="8">
    <source>
        <dbReference type="SAM" id="MobiDB-lite"/>
    </source>
</evidence>